<dbReference type="InterPro" id="IPR046350">
    <property type="entry name" value="Cystatin_sf"/>
</dbReference>
<dbReference type="InterPro" id="IPR000010">
    <property type="entry name" value="Cystatin_dom"/>
</dbReference>
<dbReference type="EMBL" id="JBIMZQ010000042">
    <property type="protein sequence ID" value="KAL3660288.1"/>
    <property type="molecule type" value="Genomic_DNA"/>
</dbReference>
<evidence type="ECO:0000259" key="2">
    <source>
        <dbReference type="Pfam" id="PF00031"/>
    </source>
</evidence>
<organism evidence="3 4">
    <name type="scientific">Phytophthora oleae</name>
    <dbReference type="NCBI Taxonomy" id="2107226"/>
    <lineage>
        <taxon>Eukaryota</taxon>
        <taxon>Sar</taxon>
        <taxon>Stramenopiles</taxon>
        <taxon>Oomycota</taxon>
        <taxon>Peronosporomycetes</taxon>
        <taxon>Peronosporales</taxon>
        <taxon>Peronosporaceae</taxon>
        <taxon>Phytophthora</taxon>
    </lineage>
</organism>
<dbReference type="InterPro" id="IPR018073">
    <property type="entry name" value="Prot_inh_cystat_CS"/>
</dbReference>
<evidence type="ECO:0000313" key="3">
    <source>
        <dbReference type="EMBL" id="KAL3660288.1"/>
    </source>
</evidence>
<keyword evidence="4" id="KW-1185">Reference proteome</keyword>
<dbReference type="Gene3D" id="3.10.450.10">
    <property type="match status" value="1"/>
</dbReference>
<dbReference type="AlphaFoldDB" id="A0ABD3F0J3"/>
<dbReference type="CDD" id="cd00042">
    <property type="entry name" value="CY"/>
    <property type="match status" value="1"/>
</dbReference>
<evidence type="ECO:0000313" key="4">
    <source>
        <dbReference type="Proteomes" id="UP001632037"/>
    </source>
</evidence>
<comment type="caution">
    <text evidence="3">The sequence shown here is derived from an EMBL/GenBank/DDBJ whole genome shotgun (WGS) entry which is preliminary data.</text>
</comment>
<sequence length="91" mass="9478">MPGPVILGGFSLATVTPEASAALDRALASSDLTVTNIVSVRSQVVAGTNYEFEVEGASASHNDVTRFVVKVFDQPWTNTTELKSVAAAPTP</sequence>
<dbReference type="Proteomes" id="UP001632037">
    <property type="component" value="Unassembled WGS sequence"/>
</dbReference>
<name>A0ABD3F0J3_9STRA</name>
<feature type="domain" description="Cystatin" evidence="2">
    <location>
        <begin position="29"/>
        <end position="67"/>
    </location>
</feature>
<protein>
    <recommendedName>
        <fullName evidence="2">Cystatin domain-containing protein</fullName>
    </recommendedName>
</protein>
<proteinExistence type="predicted"/>
<reference evidence="3 4" key="1">
    <citation type="submission" date="2024-09" db="EMBL/GenBank/DDBJ databases">
        <title>Genome sequencing and assembly of Phytophthora oleae, isolate VK10A, causative agent of rot of olive drupes.</title>
        <authorList>
            <person name="Conti Taguali S."/>
            <person name="Riolo M."/>
            <person name="La Spada F."/>
            <person name="Cacciola S.O."/>
            <person name="Dionisio G."/>
        </authorList>
    </citation>
    <scope>NUCLEOTIDE SEQUENCE [LARGE SCALE GENOMIC DNA]</scope>
    <source>
        <strain evidence="3 4">VK10A</strain>
    </source>
</reference>
<dbReference type="PROSITE" id="PS00287">
    <property type="entry name" value="CYSTATIN"/>
    <property type="match status" value="1"/>
</dbReference>
<dbReference type="Pfam" id="PF00031">
    <property type="entry name" value="Cystatin"/>
    <property type="match status" value="1"/>
</dbReference>
<gene>
    <name evidence="3" type="ORF">V7S43_014817</name>
</gene>
<dbReference type="SUPFAM" id="SSF54403">
    <property type="entry name" value="Cystatin/monellin"/>
    <property type="match status" value="1"/>
</dbReference>
<keyword evidence="1" id="KW-0843">Virulence</keyword>
<evidence type="ECO:0000256" key="1">
    <source>
        <dbReference type="ARBA" id="ARBA00023026"/>
    </source>
</evidence>
<accession>A0ABD3F0J3</accession>